<gene>
    <name evidence="1" type="ORF">MtrunA17_Chr1g0210421</name>
</gene>
<accession>A0A396K3M4</accession>
<evidence type="ECO:0000313" key="1">
    <source>
        <dbReference type="EMBL" id="RHN82488.1"/>
    </source>
</evidence>
<dbReference type="Gramene" id="rna6657">
    <property type="protein sequence ID" value="RHN82488.1"/>
    <property type="gene ID" value="gene6657"/>
</dbReference>
<comment type="caution">
    <text evidence="1">The sequence shown here is derived from an EMBL/GenBank/DDBJ whole genome shotgun (WGS) entry which is preliminary data.</text>
</comment>
<dbReference type="Proteomes" id="UP000265566">
    <property type="component" value="Chromosome 1"/>
</dbReference>
<dbReference type="EMBL" id="PSQE01000001">
    <property type="protein sequence ID" value="RHN82488.1"/>
    <property type="molecule type" value="Genomic_DNA"/>
</dbReference>
<proteinExistence type="predicted"/>
<protein>
    <submittedName>
        <fullName evidence="1">Uncharacterized protein</fullName>
    </submittedName>
</protein>
<sequence length="63" mass="7456">MSTKSVACGGEKRKCVCLLLDLFQRKRESGFGLEWKRNRTCIRIEMNLDYFVGLIFGQFWDFN</sequence>
<name>A0A396K3M4_MEDTR</name>
<dbReference type="AlphaFoldDB" id="A0A396K3M4"/>
<reference evidence="1" key="1">
    <citation type="journal article" date="2018" name="Nat. Plants">
        <title>Whole-genome landscape of Medicago truncatula symbiotic genes.</title>
        <authorList>
            <person name="Pecrix Y."/>
            <person name="Gamas P."/>
            <person name="Carrere S."/>
        </authorList>
    </citation>
    <scope>NUCLEOTIDE SEQUENCE</scope>
    <source>
        <tissue evidence="1">Leaves</tissue>
    </source>
</reference>
<organism evidence="1">
    <name type="scientific">Medicago truncatula</name>
    <name type="common">Barrel medic</name>
    <name type="synonym">Medicago tribuloides</name>
    <dbReference type="NCBI Taxonomy" id="3880"/>
    <lineage>
        <taxon>Eukaryota</taxon>
        <taxon>Viridiplantae</taxon>
        <taxon>Streptophyta</taxon>
        <taxon>Embryophyta</taxon>
        <taxon>Tracheophyta</taxon>
        <taxon>Spermatophyta</taxon>
        <taxon>Magnoliopsida</taxon>
        <taxon>eudicotyledons</taxon>
        <taxon>Gunneridae</taxon>
        <taxon>Pentapetalae</taxon>
        <taxon>rosids</taxon>
        <taxon>fabids</taxon>
        <taxon>Fabales</taxon>
        <taxon>Fabaceae</taxon>
        <taxon>Papilionoideae</taxon>
        <taxon>50 kb inversion clade</taxon>
        <taxon>NPAAA clade</taxon>
        <taxon>Hologalegina</taxon>
        <taxon>IRL clade</taxon>
        <taxon>Trifolieae</taxon>
        <taxon>Medicago</taxon>
    </lineage>
</organism>